<organism evidence="2 3">
    <name type="scientific">Cymbomonas tetramitiformis</name>
    <dbReference type="NCBI Taxonomy" id="36881"/>
    <lineage>
        <taxon>Eukaryota</taxon>
        <taxon>Viridiplantae</taxon>
        <taxon>Chlorophyta</taxon>
        <taxon>Pyramimonadophyceae</taxon>
        <taxon>Pyramimonadales</taxon>
        <taxon>Pyramimonadaceae</taxon>
        <taxon>Cymbomonas</taxon>
    </lineage>
</organism>
<dbReference type="AlphaFoldDB" id="A0AAE0LK77"/>
<evidence type="ECO:0000313" key="1">
    <source>
        <dbReference type="EMBL" id="KAK3254905.1"/>
    </source>
</evidence>
<sequence>VSLVLITKHVSGGAERGKNDFRHRRSWSFEGVRAFDHEISGGNGENAKMTKVYNTSIEYGKWLSESDTPVTLPKMPMYSENEMIPQDEDYPDPFEAIEEPDSKEYKGGTGNAGPTLECWYHKAFLVVWPKKHSIAVICAAGGLQALIASCERDATPSSPSPPAGTISTLQQILAYCDRNPKELYPSCTSFAYTQVSNAPDASMLAALIRTVTAVCIEPAAATLASTVLVLMTRSCDSDDMMQAAHPDISKAMPGMVQAVGWAQMEIPMSNLVAHWCAGGPFIVEHTSALALSLRSQLGTAHAATQSVLKAVAAQVTSASGIVFSELPAHGACTLAKVLVLGGEEAPVNCGQTVEHSAMGMCREALHRFSQSSIIRGTMCQVVNLCIRLVLHRTANTPLGITSHHSVREIHFMLISVTGSGRAPWQSAEHQYLLPLLKEVVLFEDRLRRQQLQLGREYPGAMHVGQLVSAVLGCASSGALVKTILRQRWFSPWLGRMRVQSGENAKDSQCEPIVDQLRRLVQARVAALRAETAACCPFTWHQPKAQFSSSHPQVQAFLQGDQQSTTYHGVKDTTHARDFVCQHFGYPFGQCRNGYSANATACGSARGAYVQIVKTKAAWEQMATDRAKDKAEINRLESVLMSGFIPQVEKENESNHAVNMDLT</sequence>
<protein>
    <submittedName>
        <fullName evidence="2">Uncharacterized protein</fullName>
    </submittedName>
</protein>
<dbReference type="Proteomes" id="UP001190700">
    <property type="component" value="Unassembled WGS sequence"/>
</dbReference>
<dbReference type="EMBL" id="LGRX02000473">
    <property type="protein sequence ID" value="KAK3288451.1"/>
    <property type="molecule type" value="Genomic_DNA"/>
</dbReference>
<dbReference type="EMBL" id="LGRX02023058">
    <property type="protein sequence ID" value="KAK3254905.1"/>
    <property type="molecule type" value="Genomic_DNA"/>
</dbReference>
<evidence type="ECO:0000313" key="2">
    <source>
        <dbReference type="EMBL" id="KAK3288451.1"/>
    </source>
</evidence>
<evidence type="ECO:0000313" key="3">
    <source>
        <dbReference type="Proteomes" id="UP001190700"/>
    </source>
</evidence>
<accession>A0AAE0LK77</accession>
<name>A0AAE0LK77_9CHLO</name>
<gene>
    <name evidence="1" type="ORF">CYMTET_35896</name>
    <name evidence="2" type="ORF">CYMTET_4073</name>
</gene>
<comment type="caution">
    <text evidence="2">The sequence shown here is derived from an EMBL/GenBank/DDBJ whole genome shotgun (WGS) entry which is preliminary data.</text>
</comment>
<feature type="non-terminal residue" evidence="2">
    <location>
        <position position="1"/>
    </location>
</feature>
<reference evidence="2 3" key="1">
    <citation type="journal article" date="2015" name="Genome Biol. Evol.">
        <title>Comparative Genomics of a Bacterivorous Green Alga Reveals Evolutionary Causalities and Consequences of Phago-Mixotrophic Mode of Nutrition.</title>
        <authorList>
            <person name="Burns J.A."/>
            <person name="Paasch A."/>
            <person name="Narechania A."/>
            <person name="Kim E."/>
        </authorList>
    </citation>
    <scope>NUCLEOTIDE SEQUENCE [LARGE SCALE GENOMIC DNA]</scope>
    <source>
        <strain evidence="2">PLY_AMNH</strain>
    </source>
</reference>
<keyword evidence="3" id="KW-1185">Reference proteome</keyword>
<proteinExistence type="predicted"/>
<reference evidence="2" key="2">
    <citation type="submission" date="2023-06" db="EMBL/GenBank/DDBJ databases">
        <title>Long-read-based genome assembly of the green algal bacterivore Cymbomonas tetramitiformis.</title>
        <authorList>
            <person name="Gyaltshen Y."/>
            <person name="Rozenberg A."/>
            <person name="Paasch A."/>
            <person name="Burns J.A."/>
            <person name="Warring S."/>
            <person name="Larson R."/>
            <person name="Maurer-Alcala X."/>
            <person name="Dacks J."/>
            <person name="Kim E."/>
        </authorList>
    </citation>
    <scope>NUCLEOTIDE SEQUENCE</scope>
    <source>
        <strain evidence="2">PLY_AMNH</strain>
    </source>
</reference>